<proteinExistence type="predicted"/>
<accession>A0A9P4Q4J1</accession>
<dbReference type="EMBL" id="MU003799">
    <property type="protein sequence ID" value="KAF2720452.1"/>
    <property type="molecule type" value="Genomic_DNA"/>
</dbReference>
<dbReference type="OrthoDB" id="5355526at2759"/>
<evidence type="ECO:0000313" key="2">
    <source>
        <dbReference type="EMBL" id="KAF2720452.1"/>
    </source>
</evidence>
<dbReference type="Proteomes" id="UP000799441">
    <property type="component" value="Unassembled WGS sequence"/>
</dbReference>
<organism evidence="2 3">
    <name type="scientific">Polychaeton citri CBS 116435</name>
    <dbReference type="NCBI Taxonomy" id="1314669"/>
    <lineage>
        <taxon>Eukaryota</taxon>
        <taxon>Fungi</taxon>
        <taxon>Dikarya</taxon>
        <taxon>Ascomycota</taxon>
        <taxon>Pezizomycotina</taxon>
        <taxon>Dothideomycetes</taxon>
        <taxon>Dothideomycetidae</taxon>
        <taxon>Capnodiales</taxon>
        <taxon>Capnodiaceae</taxon>
        <taxon>Polychaeton</taxon>
    </lineage>
</organism>
<name>A0A9P4Q4J1_9PEZI</name>
<evidence type="ECO:0000313" key="3">
    <source>
        <dbReference type="Proteomes" id="UP000799441"/>
    </source>
</evidence>
<reference evidence="2" key="1">
    <citation type="journal article" date="2020" name="Stud. Mycol.">
        <title>101 Dothideomycetes genomes: a test case for predicting lifestyles and emergence of pathogens.</title>
        <authorList>
            <person name="Haridas S."/>
            <person name="Albert R."/>
            <person name="Binder M."/>
            <person name="Bloem J."/>
            <person name="Labutti K."/>
            <person name="Salamov A."/>
            <person name="Andreopoulos B."/>
            <person name="Baker S."/>
            <person name="Barry K."/>
            <person name="Bills G."/>
            <person name="Bluhm B."/>
            <person name="Cannon C."/>
            <person name="Castanera R."/>
            <person name="Culley D."/>
            <person name="Daum C."/>
            <person name="Ezra D."/>
            <person name="Gonzalez J."/>
            <person name="Henrissat B."/>
            <person name="Kuo A."/>
            <person name="Liang C."/>
            <person name="Lipzen A."/>
            <person name="Lutzoni F."/>
            <person name="Magnuson J."/>
            <person name="Mondo S."/>
            <person name="Nolan M."/>
            <person name="Ohm R."/>
            <person name="Pangilinan J."/>
            <person name="Park H.-J."/>
            <person name="Ramirez L."/>
            <person name="Alfaro M."/>
            <person name="Sun H."/>
            <person name="Tritt A."/>
            <person name="Yoshinaga Y."/>
            <person name="Zwiers L.-H."/>
            <person name="Turgeon B."/>
            <person name="Goodwin S."/>
            <person name="Spatafora J."/>
            <person name="Crous P."/>
            <person name="Grigoriev I."/>
        </authorList>
    </citation>
    <scope>NUCLEOTIDE SEQUENCE</scope>
    <source>
        <strain evidence="2">CBS 116435</strain>
    </source>
</reference>
<evidence type="ECO:0000256" key="1">
    <source>
        <dbReference type="SAM" id="MobiDB-lite"/>
    </source>
</evidence>
<feature type="region of interest" description="Disordered" evidence="1">
    <location>
        <begin position="51"/>
        <end position="80"/>
    </location>
</feature>
<dbReference type="AlphaFoldDB" id="A0A9P4Q4J1"/>
<protein>
    <submittedName>
        <fullName evidence="2">Uncharacterized protein</fullName>
    </submittedName>
</protein>
<keyword evidence="3" id="KW-1185">Reference proteome</keyword>
<sequence>MCIQVIERYSVCRCLYYRHSIDPCASRNTRGHQIQEKTVFVGYTCNNHASGKSAPIPQLSPRPLPDSGYSSGGFSTHHAR</sequence>
<comment type="caution">
    <text evidence="2">The sequence shown here is derived from an EMBL/GenBank/DDBJ whole genome shotgun (WGS) entry which is preliminary data.</text>
</comment>
<gene>
    <name evidence="2" type="ORF">K431DRAFT_226345</name>
</gene>